<evidence type="ECO:0000313" key="3">
    <source>
        <dbReference type="Proteomes" id="UP000319731"/>
    </source>
</evidence>
<dbReference type="GeneID" id="42002065"/>
<dbReference type="PANTHER" id="PTHR35006:SF2">
    <property type="entry name" value="GLYOXALASE FAMILY PROTEIN (AFU_ORTHOLOGUE AFUA_5G14830)"/>
    <property type="match status" value="1"/>
</dbReference>
<reference evidence="2 3" key="1">
    <citation type="journal article" date="2019" name="Sci. Rep.">
        <title>Comparative genomics of chytrid fungi reveal insights into the obligate biotrophic and pathogenic lifestyle of Synchytrium endobioticum.</title>
        <authorList>
            <person name="van de Vossenberg B.T.L.H."/>
            <person name="Warris S."/>
            <person name="Nguyen H.D.T."/>
            <person name="van Gent-Pelzer M.P.E."/>
            <person name="Joly D.L."/>
            <person name="van de Geest H.C."/>
            <person name="Bonants P.J.M."/>
            <person name="Smith D.S."/>
            <person name="Levesque C.A."/>
            <person name="van der Lee T.A.J."/>
        </authorList>
    </citation>
    <scope>NUCLEOTIDE SEQUENCE [LARGE SCALE GENOMIC DNA]</scope>
    <source>
        <strain evidence="2 3">JEL517</strain>
    </source>
</reference>
<sequence>MPPKKTKPAAAVEGLTFPAATPASRDPNPMMFYDACLAPLGYTRTITMEDRKAFAYGPPGQYILWLGQADDKHMKQKLPPTGNRYTGLHICLMAPSRKAVHEFHEAALENGGKDEGAPGLRPYVTNYYAAYAMDPDGWKLEICFMDAPTADEDEGIGKEEKKKDSTDATEETAEGLKDAEAEEEEHGSAPEEKEEKKTKKTKAAPKGRKPKAAIVEEADEDEPDIVPEKEAEKEEAPAGRSKRARAPPKPVVKSEDDDDEDEEPAGDDGDSDDAPKKRSKAAVSKGGKKPAASKAKGKK</sequence>
<dbReference type="Proteomes" id="UP000319731">
    <property type="component" value="Unassembled WGS sequence"/>
</dbReference>
<feature type="compositionally biased region" description="Basic and acidic residues" evidence="1">
    <location>
        <begin position="155"/>
        <end position="166"/>
    </location>
</feature>
<organism evidence="2 3">
    <name type="scientific">Synchytrium microbalum</name>
    <dbReference type="NCBI Taxonomy" id="1806994"/>
    <lineage>
        <taxon>Eukaryota</taxon>
        <taxon>Fungi</taxon>
        <taxon>Fungi incertae sedis</taxon>
        <taxon>Chytridiomycota</taxon>
        <taxon>Chytridiomycota incertae sedis</taxon>
        <taxon>Chytridiomycetes</taxon>
        <taxon>Synchytriales</taxon>
        <taxon>Synchytriaceae</taxon>
        <taxon>Synchytrium</taxon>
    </lineage>
</organism>
<evidence type="ECO:0000313" key="2">
    <source>
        <dbReference type="EMBL" id="TPX37044.1"/>
    </source>
</evidence>
<dbReference type="EMBL" id="QEAO01000003">
    <property type="protein sequence ID" value="TPX37044.1"/>
    <property type="molecule type" value="Genomic_DNA"/>
</dbReference>
<accession>A0A507CGE6</accession>
<feature type="compositionally biased region" description="Basic and acidic residues" evidence="1">
    <location>
        <begin position="226"/>
        <end position="237"/>
    </location>
</feature>
<feature type="compositionally biased region" description="Acidic residues" evidence="1">
    <location>
        <begin position="255"/>
        <end position="272"/>
    </location>
</feature>
<feature type="compositionally biased region" description="Acidic residues" evidence="1">
    <location>
        <begin position="216"/>
        <end position="225"/>
    </location>
</feature>
<comment type="caution">
    <text evidence="2">The sequence shown here is derived from an EMBL/GenBank/DDBJ whole genome shotgun (WGS) entry which is preliminary data.</text>
</comment>
<gene>
    <name evidence="2" type="ORF">SmJEL517_g00840</name>
</gene>
<dbReference type="OrthoDB" id="10249419at2759"/>
<feature type="compositionally biased region" description="Basic residues" evidence="1">
    <location>
        <begin position="198"/>
        <end position="211"/>
    </location>
</feature>
<proteinExistence type="predicted"/>
<feature type="region of interest" description="Disordered" evidence="1">
    <location>
        <begin position="151"/>
        <end position="299"/>
    </location>
</feature>
<protein>
    <recommendedName>
        <fullName evidence="4">VOC domain-containing protein</fullName>
    </recommendedName>
</protein>
<evidence type="ECO:0008006" key="4">
    <source>
        <dbReference type="Google" id="ProtNLM"/>
    </source>
</evidence>
<dbReference type="SUPFAM" id="SSF54593">
    <property type="entry name" value="Glyoxalase/Bleomycin resistance protein/Dihydroxybiphenyl dioxygenase"/>
    <property type="match status" value="1"/>
</dbReference>
<dbReference type="PANTHER" id="PTHR35006">
    <property type="entry name" value="GLYOXALASE FAMILY PROTEIN (AFU_ORTHOLOGUE AFUA_5G14830)"/>
    <property type="match status" value="1"/>
</dbReference>
<dbReference type="RefSeq" id="XP_031027114.1">
    <property type="nucleotide sequence ID" value="XM_031166768.1"/>
</dbReference>
<name>A0A507CGE6_9FUNG</name>
<feature type="compositionally biased region" description="Low complexity" evidence="1">
    <location>
        <begin position="281"/>
        <end position="299"/>
    </location>
</feature>
<dbReference type="Gene3D" id="3.10.180.10">
    <property type="entry name" value="2,3-Dihydroxybiphenyl 1,2-Dioxygenase, domain 1"/>
    <property type="match status" value="1"/>
</dbReference>
<keyword evidence="3" id="KW-1185">Reference proteome</keyword>
<evidence type="ECO:0000256" key="1">
    <source>
        <dbReference type="SAM" id="MobiDB-lite"/>
    </source>
</evidence>
<dbReference type="STRING" id="1806994.A0A507CGE6"/>
<dbReference type="InterPro" id="IPR029068">
    <property type="entry name" value="Glyas_Bleomycin-R_OHBP_Dase"/>
</dbReference>
<dbReference type="AlphaFoldDB" id="A0A507CGE6"/>
<feature type="compositionally biased region" description="Basic and acidic residues" evidence="1">
    <location>
        <begin position="186"/>
        <end position="197"/>
    </location>
</feature>
<dbReference type="CDD" id="cd07262">
    <property type="entry name" value="VOC_like"/>
    <property type="match status" value="1"/>
</dbReference>